<organism evidence="2 3">
    <name type="scientific">Trichoderma lentiforme</name>
    <dbReference type="NCBI Taxonomy" id="1567552"/>
    <lineage>
        <taxon>Eukaryota</taxon>
        <taxon>Fungi</taxon>
        <taxon>Dikarya</taxon>
        <taxon>Ascomycota</taxon>
        <taxon>Pezizomycotina</taxon>
        <taxon>Sordariomycetes</taxon>
        <taxon>Hypocreomycetidae</taxon>
        <taxon>Hypocreales</taxon>
        <taxon>Hypocreaceae</taxon>
        <taxon>Trichoderma</taxon>
    </lineage>
</organism>
<keyword evidence="3" id="KW-1185">Reference proteome</keyword>
<name>A0A9P4XHS9_9HYPO</name>
<comment type="caution">
    <text evidence="2">The sequence shown here is derived from an EMBL/GenBank/DDBJ whole genome shotgun (WGS) entry which is preliminary data.</text>
</comment>
<protein>
    <submittedName>
        <fullName evidence="2">Uncharacterized protein</fullName>
    </submittedName>
</protein>
<evidence type="ECO:0000256" key="1">
    <source>
        <dbReference type="SAM" id="MobiDB-lite"/>
    </source>
</evidence>
<reference evidence="2 3" key="1">
    <citation type="submission" date="2018-06" db="EMBL/GenBank/DDBJ databases">
        <title>Genome analysis of cellulolytic fungus Trichoderma lentiforme CFAM-422.</title>
        <authorList>
            <person name="Steindorff A.S."/>
            <person name="Formighieri E.F."/>
            <person name="Midorikawa G.E.O."/>
            <person name="Tamietti M.S."/>
            <person name="Ramos E.Z."/>
            <person name="Silva A.S."/>
            <person name="Bon E.P.S."/>
            <person name="Mendes T.D."/>
            <person name="Damaso M.C.T."/>
            <person name="Favaro L.C.L."/>
        </authorList>
    </citation>
    <scope>NUCLEOTIDE SEQUENCE [LARGE SCALE GENOMIC DNA]</scope>
    <source>
        <strain evidence="2 3">CFAM-422</strain>
    </source>
</reference>
<evidence type="ECO:0000313" key="2">
    <source>
        <dbReference type="EMBL" id="KAF3072222.1"/>
    </source>
</evidence>
<accession>A0A9P4XHS9</accession>
<feature type="region of interest" description="Disordered" evidence="1">
    <location>
        <begin position="67"/>
        <end position="93"/>
    </location>
</feature>
<evidence type="ECO:0000313" key="3">
    <source>
        <dbReference type="Proteomes" id="UP000801864"/>
    </source>
</evidence>
<gene>
    <name evidence="2" type="ORF">CFAM422_005684</name>
</gene>
<dbReference type="EMBL" id="QLNT01000009">
    <property type="protein sequence ID" value="KAF3072222.1"/>
    <property type="molecule type" value="Genomic_DNA"/>
</dbReference>
<proteinExistence type="predicted"/>
<feature type="compositionally biased region" description="Basic and acidic residues" evidence="1">
    <location>
        <begin position="79"/>
        <end position="93"/>
    </location>
</feature>
<dbReference type="AlphaFoldDB" id="A0A9P4XHS9"/>
<dbReference type="Proteomes" id="UP000801864">
    <property type="component" value="Unassembled WGS sequence"/>
</dbReference>
<sequence>MGGFTGRAKFGRPMICAGHDAMPGDGSEMNVSMDDESEVIALGGMSIESLASITAERSMGIMGAPVMLTPRSSTGSAVSDRRLPTDDRHHLPQ</sequence>